<comment type="similarity">
    <text evidence="2">Belongs to the metallo-beta-lactamase superfamily.</text>
</comment>
<evidence type="ECO:0000256" key="2">
    <source>
        <dbReference type="ARBA" id="ARBA00007749"/>
    </source>
</evidence>
<keyword evidence="3" id="KW-0479">Metal-binding</keyword>
<dbReference type="SMART" id="SM00849">
    <property type="entry name" value="Lactamase_B"/>
    <property type="match status" value="1"/>
</dbReference>
<evidence type="ECO:0000256" key="5">
    <source>
        <dbReference type="ARBA" id="ARBA00022833"/>
    </source>
</evidence>
<dbReference type="InterPro" id="IPR051013">
    <property type="entry name" value="MBL_superfamily_lactonases"/>
</dbReference>
<evidence type="ECO:0000259" key="6">
    <source>
        <dbReference type="SMART" id="SM00849"/>
    </source>
</evidence>
<keyword evidence="8" id="KW-1185">Reference proteome</keyword>
<organism evidence="7 8">
    <name type="scientific">Leclercia pneumoniae</name>
    <dbReference type="NCBI Taxonomy" id="2815358"/>
    <lineage>
        <taxon>Bacteria</taxon>
        <taxon>Pseudomonadati</taxon>
        <taxon>Pseudomonadota</taxon>
        <taxon>Gammaproteobacteria</taxon>
        <taxon>Enterobacterales</taxon>
        <taxon>Enterobacteriaceae</taxon>
        <taxon>Leclercia</taxon>
    </lineage>
</organism>
<dbReference type="InterPro" id="IPR036866">
    <property type="entry name" value="RibonucZ/Hydroxyglut_hydro"/>
</dbReference>
<dbReference type="RefSeq" id="WP_207293682.1">
    <property type="nucleotide sequence ID" value="NZ_CP071383.1"/>
</dbReference>
<accession>A0ABX8JPC7</accession>
<dbReference type="SUPFAM" id="SSF56281">
    <property type="entry name" value="Metallo-hydrolase/oxidoreductase"/>
    <property type="match status" value="1"/>
</dbReference>
<evidence type="ECO:0000313" key="7">
    <source>
        <dbReference type="EMBL" id="QWW77773.1"/>
    </source>
</evidence>
<name>A0ABX8JPC7_9ENTR</name>
<evidence type="ECO:0000256" key="4">
    <source>
        <dbReference type="ARBA" id="ARBA00022801"/>
    </source>
</evidence>
<sequence length="268" mass="29721">MATIIAFEVGYCTHIGCMALKGAGFRVCKFPSRAWLLEAGGKRWLWDTGYASWFEQYTREGVFRIYRQMTPVYFDPQASLAQQLLARGITGGDIDGIILSHFHADHVAGLRDFPGVACLCSGEGWQQVRHLRGFAALRQAFVPGLFPAEFESSLTFFERFECVALPAALMPFDRGYLLPGSNDEILLVPLPGHAAGHFGAFVLTDAGWTLLAADAAWSPTSYRELKGPSRLANLVMADPAAFYRTLEKLNQLWQQGQVDIRLCHEGDL</sequence>
<dbReference type="EMBL" id="CP076838">
    <property type="protein sequence ID" value="QWW77773.1"/>
    <property type="molecule type" value="Genomic_DNA"/>
</dbReference>
<feature type="domain" description="Metallo-beta-lactamase" evidence="6">
    <location>
        <begin position="31"/>
        <end position="264"/>
    </location>
</feature>
<proteinExistence type="inferred from homology"/>
<evidence type="ECO:0000256" key="3">
    <source>
        <dbReference type="ARBA" id="ARBA00022723"/>
    </source>
</evidence>
<keyword evidence="4" id="KW-0378">Hydrolase</keyword>
<protein>
    <submittedName>
        <fullName evidence="7">MBL fold metallo-hydrolase</fullName>
    </submittedName>
</protein>
<dbReference type="CDD" id="cd07730">
    <property type="entry name" value="metallo-hydrolase-like_MBL-fold"/>
    <property type="match status" value="1"/>
</dbReference>
<dbReference type="PANTHER" id="PTHR42978">
    <property type="entry name" value="QUORUM-QUENCHING LACTONASE YTNP-RELATED-RELATED"/>
    <property type="match status" value="1"/>
</dbReference>
<evidence type="ECO:0000313" key="8">
    <source>
        <dbReference type="Proteomes" id="UP000683497"/>
    </source>
</evidence>
<dbReference type="InterPro" id="IPR001279">
    <property type="entry name" value="Metallo-B-lactamas"/>
</dbReference>
<evidence type="ECO:0000256" key="1">
    <source>
        <dbReference type="ARBA" id="ARBA00001947"/>
    </source>
</evidence>
<gene>
    <name evidence="7" type="ORF">KQ929_10765</name>
</gene>
<dbReference type="Pfam" id="PF00753">
    <property type="entry name" value="Lactamase_B"/>
    <property type="match status" value="1"/>
</dbReference>
<dbReference type="Proteomes" id="UP000683497">
    <property type="component" value="Chromosome"/>
</dbReference>
<reference evidence="7 8" key="1">
    <citation type="submission" date="2021-06" db="EMBL/GenBank/DDBJ databases">
        <title>Leclercia pneumoniae sp. nov.</title>
        <authorList>
            <person name="Hoenemann M."/>
            <person name="Viehweger A."/>
            <person name="Dietze N."/>
        </authorList>
    </citation>
    <scope>NUCLEOTIDE SEQUENCE [LARGE SCALE GENOMIC DNA]</scope>
    <source>
        <strain evidence="8">49125</strain>
    </source>
</reference>
<keyword evidence="5" id="KW-0862">Zinc</keyword>
<dbReference type="PANTHER" id="PTHR42978:SF2">
    <property type="entry name" value="102 KBASES UNSTABLE REGION: FROM 1 TO 119443"/>
    <property type="match status" value="1"/>
</dbReference>
<comment type="cofactor">
    <cofactor evidence="1">
        <name>Zn(2+)</name>
        <dbReference type="ChEBI" id="CHEBI:29105"/>
    </cofactor>
</comment>
<dbReference type="Gene3D" id="3.60.15.10">
    <property type="entry name" value="Ribonuclease Z/Hydroxyacylglutathione hydrolase-like"/>
    <property type="match status" value="1"/>
</dbReference>